<evidence type="ECO:0000313" key="1">
    <source>
        <dbReference type="EMBL" id="WMY75385.1"/>
    </source>
</evidence>
<accession>A0ABY9SD01</accession>
<dbReference type="RefSeq" id="WP_309877776.1">
    <property type="nucleotide sequence ID" value="NZ_CP133838.1"/>
</dbReference>
<dbReference type="InterPro" id="IPR059213">
    <property type="entry name" value="KilR-like"/>
</dbReference>
<proteinExistence type="predicted"/>
<name>A0ABY9SD01_9ENTR</name>
<keyword evidence="1" id="KW-0132">Cell division</keyword>
<keyword evidence="1" id="KW-0131">Cell cycle</keyword>
<dbReference type="EMBL" id="CP133838">
    <property type="protein sequence ID" value="WMY75385.1"/>
    <property type="molecule type" value="Genomic_DNA"/>
</dbReference>
<sequence>MVHQHYGTMPMIRQCVAPGMMALHEGRTYRVSAVINERQWVYLHTDLEVLRINDCVLEVLLDGHGDPLIH</sequence>
<evidence type="ECO:0000313" key="2">
    <source>
        <dbReference type="Proteomes" id="UP001246690"/>
    </source>
</evidence>
<gene>
    <name evidence="1" type="ORF">RHD99_05345</name>
</gene>
<organism evidence="1 2">
    <name type="scientific">Buttiauxella selenatireducens</name>
    <dbReference type="NCBI Taxonomy" id="3073902"/>
    <lineage>
        <taxon>Bacteria</taxon>
        <taxon>Pseudomonadati</taxon>
        <taxon>Pseudomonadota</taxon>
        <taxon>Gammaproteobacteria</taxon>
        <taxon>Enterobacterales</taxon>
        <taxon>Enterobacteriaceae</taxon>
        <taxon>Buttiauxella</taxon>
    </lineage>
</organism>
<dbReference type="GO" id="GO:0051301">
    <property type="term" value="P:cell division"/>
    <property type="evidence" value="ECO:0007669"/>
    <property type="project" value="UniProtKB-KW"/>
</dbReference>
<dbReference type="Proteomes" id="UP001246690">
    <property type="component" value="Chromosome"/>
</dbReference>
<dbReference type="NCBIfam" id="NF008465">
    <property type="entry name" value="PRK11354.1"/>
    <property type="match status" value="1"/>
</dbReference>
<reference evidence="1 2" key="1">
    <citation type="submission" date="2023-09" db="EMBL/GenBank/DDBJ databases">
        <title>Buttiauxella selenatireducens sp. nov., isolated from the rhizosphere of Cardamine hupingshanesis.</title>
        <authorList>
            <person name="Zhang S."/>
            <person name="Xu Z."/>
            <person name="Wang H."/>
            <person name="Guo Y."/>
        </authorList>
    </citation>
    <scope>NUCLEOTIDE SEQUENCE [LARGE SCALE GENOMIC DNA]</scope>
    <source>
        <strain evidence="1 2">R73</strain>
    </source>
</reference>
<keyword evidence="2" id="KW-1185">Reference proteome</keyword>
<protein>
    <submittedName>
        <fullName evidence="1">Cell division protein FtsZ</fullName>
    </submittedName>
</protein>